<dbReference type="Proteomes" id="UP000253728">
    <property type="component" value="Unassembled WGS sequence"/>
</dbReference>
<proteinExistence type="predicted"/>
<sequence>MSDKTTRGRASKVDLLPPDIKTRLAMMLRDKMFSQAEILEEINDLIRDCGLPETALLSKTGLNRYASKMEKMGAKIRESREMAEIWTKQIGEAPQSDVGKLLMEAVKTIAFDKAMALGQDDDVDPKVINQLALVANRIEQAQAINEERERKIRKEVAQLAAETAEKVISQAGLSQETVDHLKAKILGIA</sequence>
<keyword evidence="1" id="KW-0175">Coiled coil</keyword>
<evidence type="ECO:0000313" key="3">
    <source>
        <dbReference type="Proteomes" id="UP000253728"/>
    </source>
</evidence>
<dbReference type="AlphaFoldDB" id="A0A336N5J5"/>
<dbReference type="GeneID" id="49634779"/>
<reference evidence="2 3" key="1">
    <citation type="submission" date="2018-06" db="EMBL/GenBank/DDBJ databases">
        <authorList>
            <consortium name="Pathogen Informatics"/>
            <person name="Doyle S."/>
        </authorList>
    </citation>
    <scope>NUCLEOTIDE SEQUENCE [LARGE SCALE GENOMIC DNA]</scope>
    <source>
        <strain evidence="2 3">NCTC5908</strain>
    </source>
</reference>
<protein>
    <submittedName>
        <fullName evidence="2">Protein of uncharacterized function (DUF3486)</fullName>
    </submittedName>
</protein>
<name>A0A336N5J5_AGGAP</name>
<organism evidence="2 3">
    <name type="scientific">Aggregatibacter aphrophilus</name>
    <name type="common">Haemophilus aphrophilus</name>
    <dbReference type="NCBI Taxonomy" id="732"/>
    <lineage>
        <taxon>Bacteria</taxon>
        <taxon>Pseudomonadati</taxon>
        <taxon>Pseudomonadota</taxon>
        <taxon>Gammaproteobacteria</taxon>
        <taxon>Pasteurellales</taxon>
        <taxon>Pasteurellaceae</taxon>
        <taxon>Aggregatibacter</taxon>
    </lineage>
</organism>
<dbReference type="RefSeq" id="WP_005705101.1">
    <property type="nucleotide sequence ID" value="NZ_MAQF01000009.1"/>
</dbReference>
<evidence type="ECO:0000313" key="2">
    <source>
        <dbReference type="EMBL" id="SSY93977.1"/>
    </source>
</evidence>
<feature type="coiled-coil region" evidence="1">
    <location>
        <begin position="131"/>
        <end position="158"/>
    </location>
</feature>
<gene>
    <name evidence="2" type="ORF">NCTC5908_00641</name>
</gene>
<evidence type="ECO:0000256" key="1">
    <source>
        <dbReference type="SAM" id="Coils"/>
    </source>
</evidence>
<dbReference type="InterPro" id="IPR021874">
    <property type="entry name" value="Phage_Mu_Gp27"/>
</dbReference>
<accession>A0A336N5J5</accession>
<dbReference type="Pfam" id="PF11985">
    <property type="entry name" value="Phage_Mu_Gp27"/>
    <property type="match status" value="1"/>
</dbReference>
<dbReference type="EMBL" id="UFSP01000001">
    <property type="protein sequence ID" value="SSY93977.1"/>
    <property type="molecule type" value="Genomic_DNA"/>
</dbReference>